<sequence>MGDPSELELEVMKAFWRRGAMSVREVQAAIADPLGWSASTTRTVLERMVAKDLLDRDAVHGLAVYRPRKAKVAVIGGVLKRLRGLLDIDGPLPASAFSGSQLLDSAELAELEALLAAKDEEENRP</sequence>
<organism evidence="5 6">
    <name type="scientific">Caulobacter hibisci</name>
    <dbReference type="NCBI Taxonomy" id="2035993"/>
    <lineage>
        <taxon>Bacteria</taxon>
        <taxon>Pseudomonadati</taxon>
        <taxon>Pseudomonadota</taxon>
        <taxon>Alphaproteobacteria</taxon>
        <taxon>Caulobacterales</taxon>
        <taxon>Caulobacteraceae</taxon>
        <taxon>Caulobacter</taxon>
    </lineage>
</organism>
<proteinExistence type="inferred from homology"/>
<evidence type="ECO:0000256" key="2">
    <source>
        <dbReference type="ARBA" id="ARBA00023015"/>
    </source>
</evidence>
<dbReference type="Proteomes" id="UP000639859">
    <property type="component" value="Unassembled WGS sequence"/>
</dbReference>
<dbReference type="EMBL" id="JADWOX010000016">
    <property type="protein sequence ID" value="MBI1685876.1"/>
    <property type="molecule type" value="Genomic_DNA"/>
</dbReference>
<keyword evidence="2" id="KW-0805">Transcription regulation</keyword>
<reference evidence="5 6" key="1">
    <citation type="submission" date="2020-11" db="EMBL/GenBank/DDBJ databases">
        <title>genome sequence of strain KACC 18849.</title>
        <authorList>
            <person name="Gao J."/>
            <person name="Zhang X."/>
        </authorList>
    </citation>
    <scope>NUCLEOTIDE SEQUENCE [LARGE SCALE GENOMIC DNA]</scope>
    <source>
        <strain evidence="5 6">KACC 18849</strain>
    </source>
</reference>
<keyword evidence="3" id="KW-0238">DNA-binding</keyword>
<dbReference type="InterPro" id="IPR005650">
    <property type="entry name" value="BlaI_family"/>
</dbReference>
<dbReference type="RefSeq" id="WP_198577777.1">
    <property type="nucleotide sequence ID" value="NZ_JADWOX010000016.1"/>
</dbReference>
<dbReference type="InterPro" id="IPR036388">
    <property type="entry name" value="WH-like_DNA-bd_sf"/>
</dbReference>
<dbReference type="Gene3D" id="1.10.10.10">
    <property type="entry name" value="Winged helix-like DNA-binding domain superfamily/Winged helix DNA-binding domain"/>
    <property type="match status" value="1"/>
</dbReference>
<keyword evidence="4" id="KW-0804">Transcription</keyword>
<dbReference type="SUPFAM" id="SSF46785">
    <property type="entry name" value="Winged helix' DNA-binding domain"/>
    <property type="match status" value="1"/>
</dbReference>
<evidence type="ECO:0000256" key="1">
    <source>
        <dbReference type="ARBA" id="ARBA00011046"/>
    </source>
</evidence>
<evidence type="ECO:0000256" key="3">
    <source>
        <dbReference type="ARBA" id="ARBA00023125"/>
    </source>
</evidence>
<protein>
    <submittedName>
        <fullName evidence="5">BlaI/MecI/CopY family transcriptional regulator</fullName>
    </submittedName>
</protein>
<evidence type="ECO:0000313" key="6">
    <source>
        <dbReference type="Proteomes" id="UP000639859"/>
    </source>
</evidence>
<evidence type="ECO:0000313" key="5">
    <source>
        <dbReference type="EMBL" id="MBI1685876.1"/>
    </source>
</evidence>
<comment type="similarity">
    <text evidence="1">Belongs to the BlaI transcriptional regulatory family.</text>
</comment>
<gene>
    <name evidence="5" type="ORF">I4Q42_19585</name>
</gene>
<keyword evidence="6" id="KW-1185">Reference proteome</keyword>
<accession>A0ABS0T314</accession>
<dbReference type="InterPro" id="IPR036390">
    <property type="entry name" value="WH_DNA-bd_sf"/>
</dbReference>
<name>A0ABS0T314_9CAUL</name>
<evidence type="ECO:0000256" key="4">
    <source>
        <dbReference type="ARBA" id="ARBA00023163"/>
    </source>
</evidence>
<comment type="caution">
    <text evidence="5">The sequence shown here is derived from an EMBL/GenBank/DDBJ whole genome shotgun (WGS) entry which is preliminary data.</text>
</comment>
<dbReference type="Pfam" id="PF03965">
    <property type="entry name" value="Penicillinase_R"/>
    <property type="match status" value="1"/>
</dbReference>